<feature type="region of interest" description="Disordered" evidence="1">
    <location>
        <begin position="68"/>
        <end position="141"/>
    </location>
</feature>
<name>A0A8H7T1Q3_9HELO</name>
<sequence length="186" mass="20943">MARTRYWANGKWIYSPAKYGQGPSPIKPEPDRSESESERLVEDPSLRAAYSESLKLLAILRSAVFPHPRVYPEPATGAELEEQSVTSDSTTEDRISTRSFDTHDETDDDTHGGSQEQTQDQLDQEIREKPDAGIAVDDSDSRKLLRDHELARSESLTIAELLVSHLQRSDGARRKKRTFDEEADTA</sequence>
<dbReference type="AlphaFoldDB" id="A0A8H7T1Q3"/>
<proteinExistence type="predicted"/>
<accession>A0A8H7T1Q3</accession>
<dbReference type="Proteomes" id="UP000664132">
    <property type="component" value="Unassembled WGS sequence"/>
</dbReference>
<evidence type="ECO:0000256" key="1">
    <source>
        <dbReference type="SAM" id="MobiDB-lite"/>
    </source>
</evidence>
<feature type="compositionally biased region" description="Polar residues" evidence="1">
    <location>
        <begin position="112"/>
        <end position="121"/>
    </location>
</feature>
<evidence type="ECO:0000313" key="2">
    <source>
        <dbReference type="EMBL" id="KAG4410672.1"/>
    </source>
</evidence>
<protein>
    <submittedName>
        <fullName evidence="2">Uncharacterized protein</fullName>
    </submittedName>
</protein>
<dbReference type="EMBL" id="JAFJYH010000621">
    <property type="protein sequence ID" value="KAG4410672.1"/>
    <property type="molecule type" value="Genomic_DNA"/>
</dbReference>
<gene>
    <name evidence="2" type="ORF">IFR04_016192</name>
</gene>
<feature type="region of interest" description="Disordered" evidence="1">
    <location>
        <begin position="1"/>
        <end position="46"/>
    </location>
</feature>
<keyword evidence="3" id="KW-1185">Reference proteome</keyword>
<feature type="compositionally biased region" description="Basic and acidic residues" evidence="1">
    <location>
        <begin position="91"/>
        <end position="103"/>
    </location>
</feature>
<reference evidence="2" key="1">
    <citation type="submission" date="2021-02" db="EMBL/GenBank/DDBJ databases">
        <title>Genome sequence Cadophora malorum strain M34.</title>
        <authorList>
            <person name="Stefanovic E."/>
            <person name="Vu D."/>
            <person name="Scully C."/>
            <person name="Dijksterhuis J."/>
            <person name="Roader J."/>
            <person name="Houbraken J."/>
        </authorList>
    </citation>
    <scope>NUCLEOTIDE SEQUENCE</scope>
    <source>
        <strain evidence="2">M34</strain>
    </source>
</reference>
<organism evidence="2 3">
    <name type="scientific">Cadophora malorum</name>
    <dbReference type="NCBI Taxonomy" id="108018"/>
    <lineage>
        <taxon>Eukaryota</taxon>
        <taxon>Fungi</taxon>
        <taxon>Dikarya</taxon>
        <taxon>Ascomycota</taxon>
        <taxon>Pezizomycotina</taxon>
        <taxon>Leotiomycetes</taxon>
        <taxon>Helotiales</taxon>
        <taxon>Ploettnerulaceae</taxon>
        <taxon>Cadophora</taxon>
    </lineage>
</organism>
<evidence type="ECO:0000313" key="3">
    <source>
        <dbReference type="Proteomes" id="UP000664132"/>
    </source>
</evidence>
<comment type="caution">
    <text evidence="2">The sequence shown here is derived from an EMBL/GenBank/DDBJ whole genome shotgun (WGS) entry which is preliminary data.</text>
</comment>
<feature type="region of interest" description="Disordered" evidence="1">
    <location>
        <begin position="167"/>
        <end position="186"/>
    </location>
</feature>
<feature type="compositionally biased region" description="Basic and acidic residues" evidence="1">
    <location>
        <begin position="28"/>
        <end position="45"/>
    </location>
</feature>